<feature type="transmembrane region" description="Helical" evidence="1">
    <location>
        <begin position="20"/>
        <end position="40"/>
    </location>
</feature>
<dbReference type="KEGG" id="bvo:Pan97_35430"/>
<keyword evidence="1" id="KW-1133">Transmembrane helix</keyword>
<evidence type="ECO:0008006" key="4">
    <source>
        <dbReference type="Google" id="ProtNLM"/>
    </source>
</evidence>
<reference evidence="3" key="1">
    <citation type="submission" date="2019-02" db="EMBL/GenBank/DDBJ databases">
        <title>Deep-cultivation of Planctomycetes and their phenomic and genomic characterization uncovers novel biology.</title>
        <authorList>
            <person name="Wiegand S."/>
            <person name="Jogler M."/>
            <person name="Boedeker C."/>
            <person name="Pinto D."/>
            <person name="Vollmers J."/>
            <person name="Rivas-Marin E."/>
            <person name="Kohn T."/>
            <person name="Peeters S.H."/>
            <person name="Heuer A."/>
            <person name="Rast P."/>
            <person name="Oberbeckmann S."/>
            <person name="Bunk B."/>
            <person name="Jeske O."/>
            <person name="Meyerdierks A."/>
            <person name="Storesund J.E."/>
            <person name="Kallscheuer N."/>
            <person name="Luecker S."/>
            <person name="Lage O.M."/>
            <person name="Pohl T."/>
            <person name="Merkel B.J."/>
            <person name="Hornburger P."/>
            <person name="Mueller R.-W."/>
            <person name="Bruemmer F."/>
            <person name="Labrenz M."/>
            <person name="Spormann A.M."/>
            <person name="Op den Camp H."/>
            <person name="Overmann J."/>
            <person name="Amann R."/>
            <person name="Jetten M.S.M."/>
            <person name="Mascher T."/>
            <person name="Medema M.H."/>
            <person name="Devos D.P."/>
            <person name="Kaster A.-K."/>
            <person name="Ovreas L."/>
            <person name="Rohde M."/>
            <person name="Galperin M.Y."/>
            <person name="Jogler C."/>
        </authorList>
    </citation>
    <scope>NUCLEOTIDE SEQUENCE [LARGE SCALE GENOMIC DNA]</scope>
    <source>
        <strain evidence="3">Pan97</strain>
    </source>
</reference>
<accession>A0A518CB84</accession>
<evidence type="ECO:0000256" key="1">
    <source>
        <dbReference type="SAM" id="Phobius"/>
    </source>
</evidence>
<proteinExistence type="predicted"/>
<name>A0A518CB84_9BACT</name>
<dbReference type="Pfam" id="PF14269">
    <property type="entry name" value="Arylsulfotran_2"/>
    <property type="match status" value="1"/>
</dbReference>
<evidence type="ECO:0000313" key="2">
    <source>
        <dbReference type="EMBL" id="QDU76493.1"/>
    </source>
</evidence>
<dbReference type="AlphaFoldDB" id="A0A518CB84"/>
<dbReference type="Proteomes" id="UP000318626">
    <property type="component" value="Chromosome"/>
</dbReference>
<evidence type="ECO:0000313" key="3">
    <source>
        <dbReference type="Proteomes" id="UP000318626"/>
    </source>
</evidence>
<protein>
    <recommendedName>
        <fullName evidence="4">Arylsulfotransferase (ASST)</fullName>
    </recommendedName>
</protein>
<dbReference type="OrthoDB" id="264813at2"/>
<dbReference type="EMBL" id="CP036289">
    <property type="protein sequence ID" value="QDU76493.1"/>
    <property type="molecule type" value="Genomic_DNA"/>
</dbReference>
<keyword evidence="1" id="KW-0472">Membrane</keyword>
<keyword evidence="1" id="KW-0812">Transmembrane</keyword>
<sequence length="455" mass="53095">MADENNHDKTPANASAFEKLILRIRWVFLLTVLVLLGIAFGSHLEAKKSSGESRLSAVEEQLLRLRKLPTDVGQMVKDIDALIDTQIEPEKVRPDEPNLYVVGEDVVPVPDKFKYLYSQFHRDSDSFSVSLMRLSTGEVLHRWEWNWDTLAPIYHTWLTRHMKHYPTFHDYWDTLPRMPLGTPTILEGNRLVAQVGRTLCCFSAEGDLLWAAEDIKHHSIEVDHEGHLWMCTVVADEKLPYREDQLVRLHNETGQVLFRKSMKEIFEANPRFDFSHHNRKAEDVYHLNDIQPVLEDRKHFRQGDLFISLRDIHCVLQYRPSTDEILWSNATYWSSQHDVSIIDDSTIGVFDNNVFHVRGAGSQFHRGKYNRFVTYNFETDQYDVLFADVFEKTNCQTKTQGRVRYFKEDDILYIEPGDQDFFVVSDLANGTDYKCIIPGNSEGKMGRTFWFRLVE</sequence>
<gene>
    <name evidence="2" type="ORF">Pan97_35430</name>
</gene>
<dbReference type="RefSeq" id="WP_144974636.1">
    <property type="nucleotide sequence ID" value="NZ_CP036289.1"/>
</dbReference>
<organism evidence="2 3">
    <name type="scientific">Bremerella volcania</name>
    <dbReference type="NCBI Taxonomy" id="2527984"/>
    <lineage>
        <taxon>Bacteria</taxon>
        <taxon>Pseudomonadati</taxon>
        <taxon>Planctomycetota</taxon>
        <taxon>Planctomycetia</taxon>
        <taxon>Pirellulales</taxon>
        <taxon>Pirellulaceae</taxon>
        <taxon>Bremerella</taxon>
    </lineage>
</organism>
<keyword evidence="3" id="KW-1185">Reference proteome</keyword>
<dbReference type="InterPro" id="IPR039535">
    <property type="entry name" value="ASST-like"/>
</dbReference>